<evidence type="ECO:0000313" key="2">
    <source>
        <dbReference type="EMBL" id="QHA01452.1"/>
    </source>
</evidence>
<gene>
    <name evidence="2" type="primary">dinD</name>
    <name evidence="2" type="ORF">GQ588_12780</name>
</gene>
<evidence type="ECO:0000313" key="3">
    <source>
        <dbReference type="Proteomes" id="UP000430508"/>
    </source>
</evidence>
<dbReference type="InterPro" id="IPR003497">
    <property type="entry name" value="BRO_N_domain"/>
</dbReference>
<name>A0A857DLX7_9FIRM</name>
<sequence length="280" mass="32314">MHMAELSIFERIKRVNEYGSEYWLARELQVALEYKQWRRFLNVIEKAKTACKNSGNAISYHFADVGKIVEAGATSKDIGDIELSRYACYLTVQNGDPRKKSIALGQTYFAIQTRRQEIADERLLDEDQRRLKIRANVKHWNRELADRAHEAGIQTNLEYATFQNAGYMGLYGGLTVEDIHKRKKLSIDEKILDNMGSVELAANLFRITQTEDKLRRERISDKEIATKTHHAVGKKVRQTIKELGGEMPENLPKPELDIKRLESKIKKQIKKGKKPPMLDE</sequence>
<reference evidence="2 3" key="1">
    <citation type="submission" date="2019-12" db="EMBL/GenBank/DDBJ databases">
        <title>Sequence classification of anaerobic respiratory reductive dehalogenases: First we see many, then we see few.</title>
        <authorList>
            <person name="Molenda O."/>
            <person name="Puentes Jacome L.A."/>
            <person name="Cao X."/>
            <person name="Nesbo C.L."/>
            <person name="Tang S."/>
            <person name="Morson N."/>
            <person name="Patron J."/>
            <person name="Lomheim L."/>
            <person name="Wishart D.S."/>
            <person name="Edwards E.A."/>
        </authorList>
    </citation>
    <scope>NUCLEOTIDE SEQUENCE [LARGE SCALE GENOMIC DNA]</scope>
    <source>
        <strain evidence="2 3">12DCA</strain>
    </source>
</reference>
<evidence type="ECO:0000259" key="1">
    <source>
        <dbReference type="Pfam" id="PF02498"/>
    </source>
</evidence>
<dbReference type="Pfam" id="PF02498">
    <property type="entry name" value="Bro-N"/>
    <property type="match status" value="1"/>
</dbReference>
<proteinExistence type="predicted"/>
<feature type="domain" description="Bro-N" evidence="1">
    <location>
        <begin position="12"/>
        <end position="103"/>
    </location>
</feature>
<accession>A0A857DLX7</accession>
<dbReference type="AlphaFoldDB" id="A0A857DLX7"/>
<dbReference type="EMBL" id="CP046996">
    <property type="protein sequence ID" value="QHA01452.1"/>
    <property type="molecule type" value="Genomic_DNA"/>
</dbReference>
<protein>
    <submittedName>
        <fullName evidence="2">DNA damage-inducible protein D</fullName>
    </submittedName>
</protein>
<organism evidence="2 3">
    <name type="scientific">Dehalobacter restrictus</name>
    <dbReference type="NCBI Taxonomy" id="55583"/>
    <lineage>
        <taxon>Bacteria</taxon>
        <taxon>Bacillati</taxon>
        <taxon>Bacillota</taxon>
        <taxon>Clostridia</taxon>
        <taxon>Eubacteriales</taxon>
        <taxon>Desulfitobacteriaceae</taxon>
        <taxon>Dehalobacter</taxon>
    </lineage>
</organism>
<dbReference type="NCBIfam" id="NF008573">
    <property type="entry name" value="PRK11525.1"/>
    <property type="match status" value="1"/>
</dbReference>
<dbReference type="Proteomes" id="UP000430508">
    <property type="component" value="Chromosome"/>
</dbReference>